<gene>
    <name evidence="1" type="ORF">L0M99_03275</name>
</gene>
<comment type="caution">
    <text evidence="1">The sequence shown here is derived from an EMBL/GenBank/DDBJ whole genome shotgun (WGS) entry which is preliminary data.</text>
</comment>
<dbReference type="EMBL" id="JAKNHJ010000005">
    <property type="protein sequence ID" value="MCG4617520.1"/>
    <property type="molecule type" value="Genomic_DNA"/>
</dbReference>
<name>A0AAJ1BAW3_9ACTO</name>
<evidence type="ECO:0000313" key="2">
    <source>
        <dbReference type="Proteomes" id="UP001200537"/>
    </source>
</evidence>
<dbReference type="Proteomes" id="UP001200537">
    <property type="component" value="Unassembled WGS sequence"/>
</dbReference>
<reference evidence="1" key="1">
    <citation type="submission" date="2022-01" db="EMBL/GenBank/DDBJ databases">
        <title>Collection of gut derived symbiotic bacterial strains cultured from healthy donors.</title>
        <authorList>
            <person name="Lin H."/>
            <person name="Kohout C."/>
            <person name="Waligurski E."/>
            <person name="Pamer E.G."/>
        </authorList>
    </citation>
    <scope>NUCLEOTIDE SEQUENCE</scope>
    <source>
        <strain evidence="1">DFI.7.46</strain>
    </source>
</reference>
<evidence type="ECO:0000313" key="1">
    <source>
        <dbReference type="EMBL" id="MCG4617520.1"/>
    </source>
</evidence>
<sequence length="127" mass="13189">MSTPPPILHATAKNAETLVQTDWQNLALSTGWAAVSGHTPRICKVGQIVFLTGAVLRQAGGAYTSIATIPAGYRPSATQFIGAGVTNKGGQYELYVDNRGILQCASYEAAGSQAGIVMPIAAIFIPV</sequence>
<proteinExistence type="predicted"/>
<protein>
    <submittedName>
        <fullName evidence="1">Uncharacterized protein</fullName>
    </submittedName>
</protein>
<dbReference type="RefSeq" id="WP_238127751.1">
    <property type="nucleotide sequence ID" value="NZ_JAKNHJ010000005.1"/>
</dbReference>
<accession>A0AAJ1BAW3</accession>
<organism evidence="1 2">
    <name type="scientific">Varibaculum cambriense</name>
    <dbReference type="NCBI Taxonomy" id="184870"/>
    <lineage>
        <taxon>Bacteria</taxon>
        <taxon>Bacillati</taxon>
        <taxon>Actinomycetota</taxon>
        <taxon>Actinomycetes</taxon>
        <taxon>Actinomycetales</taxon>
        <taxon>Actinomycetaceae</taxon>
        <taxon>Varibaculum</taxon>
    </lineage>
</organism>
<dbReference type="AlphaFoldDB" id="A0AAJ1BAW3"/>